<keyword evidence="3" id="KW-1185">Reference proteome</keyword>
<dbReference type="RefSeq" id="WP_201175535.1">
    <property type="nucleotide sequence ID" value="NZ_JAEPWM010000009.1"/>
</dbReference>
<comment type="caution">
    <text evidence="2">The sequence shown here is derived from an EMBL/GenBank/DDBJ whole genome shotgun (WGS) entry which is preliminary data.</text>
</comment>
<name>A0A934TVR7_9BURK</name>
<sequence>MTMRSHSDSLLPRETDLQGFATALERAGLRGALLLLNTRTSHRYTGVFRFDGDMLRNVALVDKWDAVVEQGDDVPLAAAYCAHLHATGEPLEVEDVATDARVPWMSASPIVSYCGAVILDLHGQHWGALCHFDVARCDSKNSDKPLLVAAARMIYQDAVAAA</sequence>
<dbReference type="InterPro" id="IPR029016">
    <property type="entry name" value="GAF-like_dom_sf"/>
</dbReference>
<feature type="domain" description="GAF" evidence="1">
    <location>
        <begin position="32"/>
        <end position="152"/>
    </location>
</feature>
<dbReference type="Pfam" id="PF01590">
    <property type="entry name" value="GAF"/>
    <property type="match status" value="1"/>
</dbReference>
<reference evidence="2" key="1">
    <citation type="journal article" date="2012" name="J. Microbiol. Biotechnol.">
        <title>Ramlibacter ginsenosidimutans sp. nov., with ginsenoside-converting activity.</title>
        <authorList>
            <person name="Wang L."/>
            <person name="An D.S."/>
            <person name="Kim S.G."/>
            <person name="Jin F.X."/>
            <person name="Kim S.C."/>
            <person name="Lee S.T."/>
            <person name="Im W.T."/>
        </authorList>
    </citation>
    <scope>NUCLEOTIDE SEQUENCE</scope>
    <source>
        <strain evidence="2">KACC 17527</strain>
    </source>
</reference>
<dbReference type="InterPro" id="IPR003018">
    <property type="entry name" value="GAF"/>
</dbReference>
<dbReference type="SUPFAM" id="SSF55781">
    <property type="entry name" value="GAF domain-like"/>
    <property type="match status" value="1"/>
</dbReference>
<dbReference type="AlphaFoldDB" id="A0A934TVR7"/>
<accession>A0A934TVR7</accession>
<protein>
    <recommendedName>
        <fullName evidence="1">GAF domain-containing protein</fullName>
    </recommendedName>
</protein>
<dbReference type="EMBL" id="JAEPWM010000009">
    <property type="protein sequence ID" value="MBK6008379.1"/>
    <property type="molecule type" value="Genomic_DNA"/>
</dbReference>
<dbReference type="Proteomes" id="UP000630528">
    <property type="component" value="Unassembled WGS sequence"/>
</dbReference>
<proteinExistence type="predicted"/>
<reference evidence="2" key="2">
    <citation type="submission" date="2021-01" db="EMBL/GenBank/DDBJ databases">
        <authorList>
            <person name="Kang M."/>
        </authorList>
    </citation>
    <scope>NUCLEOTIDE SEQUENCE</scope>
    <source>
        <strain evidence="2">KACC 17527</strain>
    </source>
</reference>
<evidence type="ECO:0000313" key="2">
    <source>
        <dbReference type="EMBL" id="MBK6008379.1"/>
    </source>
</evidence>
<organism evidence="2 3">
    <name type="scientific">Ramlibacter ginsenosidimutans</name>
    <dbReference type="NCBI Taxonomy" id="502333"/>
    <lineage>
        <taxon>Bacteria</taxon>
        <taxon>Pseudomonadati</taxon>
        <taxon>Pseudomonadota</taxon>
        <taxon>Betaproteobacteria</taxon>
        <taxon>Burkholderiales</taxon>
        <taxon>Comamonadaceae</taxon>
        <taxon>Ramlibacter</taxon>
    </lineage>
</organism>
<gene>
    <name evidence="2" type="ORF">JJB11_19915</name>
</gene>
<dbReference type="Gene3D" id="3.30.450.40">
    <property type="match status" value="1"/>
</dbReference>
<evidence type="ECO:0000313" key="3">
    <source>
        <dbReference type="Proteomes" id="UP000630528"/>
    </source>
</evidence>
<evidence type="ECO:0000259" key="1">
    <source>
        <dbReference type="Pfam" id="PF01590"/>
    </source>
</evidence>